<evidence type="ECO:0008006" key="5">
    <source>
        <dbReference type="Google" id="ProtNLM"/>
    </source>
</evidence>
<evidence type="ECO:0000256" key="1">
    <source>
        <dbReference type="SAM" id="Phobius"/>
    </source>
</evidence>
<protein>
    <recommendedName>
        <fullName evidence="5">Transmembrane protein</fullName>
    </recommendedName>
</protein>
<gene>
    <name evidence="3" type="ORF">HJC23_001727</name>
</gene>
<keyword evidence="4" id="KW-1185">Reference proteome</keyword>
<sequence>MKVLSIILITALCTASLSSNTGVHPFVSRDNRSKSNANYISSLLQKATPLRRLGDAYDGQVVFDLSQYSIKFEKCQTAKQYSNSNNNKNKWVDTVLSTKRFVIFRLCPNHSCSSCNADYGEYIIEMESYLEATIQHKEQEQEQYCYDCDACLAIQAAANGQDYDDDGTCNGVDTSTCYAKCQNIANMEANGYEDAALYTQCGKVYENQNTGVSYYAGATCSSSGSRIKISLFKDDQCSVLDSTIESIDQYIKNANGYNVKLSYHLLRQTFVDGDCVASCADENYGESNNNSSNGVSQMCQTLYEEAGKCESIHGFATGIGSSQDNYATQISNEEAVCEYISTIRAGHYNQTGEIVLIGTTYSSSLASTSDAQMFALTFFVVGSVGLAVYAVYLKRKISGKNSDLIKEDGVVL</sequence>
<feature type="signal peptide" evidence="2">
    <location>
        <begin position="1"/>
        <end position="18"/>
    </location>
</feature>
<keyword evidence="1" id="KW-0472">Membrane</keyword>
<evidence type="ECO:0000256" key="2">
    <source>
        <dbReference type="SAM" id="SignalP"/>
    </source>
</evidence>
<name>A0ABD3QPV5_9STRA</name>
<evidence type="ECO:0000313" key="4">
    <source>
        <dbReference type="Proteomes" id="UP001516023"/>
    </source>
</evidence>
<dbReference type="AlphaFoldDB" id="A0ABD3QPV5"/>
<feature type="chain" id="PRO_5044759982" description="Transmembrane protein" evidence="2">
    <location>
        <begin position="19"/>
        <end position="412"/>
    </location>
</feature>
<organism evidence="3 4">
    <name type="scientific">Cyclotella cryptica</name>
    <dbReference type="NCBI Taxonomy" id="29204"/>
    <lineage>
        <taxon>Eukaryota</taxon>
        <taxon>Sar</taxon>
        <taxon>Stramenopiles</taxon>
        <taxon>Ochrophyta</taxon>
        <taxon>Bacillariophyta</taxon>
        <taxon>Coscinodiscophyceae</taxon>
        <taxon>Thalassiosirophycidae</taxon>
        <taxon>Stephanodiscales</taxon>
        <taxon>Stephanodiscaceae</taxon>
        <taxon>Cyclotella</taxon>
    </lineage>
</organism>
<comment type="caution">
    <text evidence="3">The sequence shown here is derived from an EMBL/GenBank/DDBJ whole genome shotgun (WGS) entry which is preliminary data.</text>
</comment>
<keyword evidence="1" id="KW-1133">Transmembrane helix</keyword>
<dbReference type="Proteomes" id="UP001516023">
    <property type="component" value="Unassembled WGS sequence"/>
</dbReference>
<proteinExistence type="predicted"/>
<evidence type="ECO:0000313" key="3">
    <source>
        <dbReference type="EMBL" id="KAL3802183.1"/>
    </source>
</evidence>
<dbReference type="EMBL" id="JABMIG020000021">
    <property type="protein sequence ID" value="KAL3802183.1"/>
    <property type="molecule type" value="Genomic_DNA"/>
</dbReference>
<feature type="transmembrane region" description="Helical" evidence="1">
    <location>
        <begin position="373"/>
        <end position="392"/>
    </location>
</feature>
<accession>A0ABD3QPV5</accession>
<keyword evidence="2" id="KW-0732">Signal</keyword>
<keyword evidence="1" id="KW-0812">Transmembrane</keyword>
<reference evidence="3 4" key="1">
    <citation type="journal article" date="2020" name="G3 (Bethesda)">
        <title>Improved Reference Genome for Cyclotella cryptica CCMP332, a Model for Cell Wall Morphogenesis, Salinity Adaptation, and Lipid Production in Diatoms (Bacillariophyta).</title>
        <authorList>
            <person name="Roberts W.R."/>
            <person name="Downey K.M."/>
            <person name="Ruck E.C."/>
            <person name="Traller J.C."/>
            <person name="Alverson A.J."/>
        </authorList>
    </citation>
    <scope>NUCLEOTIDE SEQUENCE [LARGE SCALE GENOMIC DNA]</scope>
    <source>
        <strain evidence="3 4">CCMP332</strain>
    </source>
</reference>